<dbReference type="Pfam" id="PF06159">
    <property type="entry name" value="TRAPPC13_N"/>
    <property type="match status" value="1"/>
</dbReference>
<evidence type="ECO:0000259" key="1">
    <source>
        <dbReference type="Pfam" id="PF06159"/>
    </source>
</evidence>
<name>A0ABQ7JBP1_9APIC</name>
<sequence>MARAATKEDILTLRVMRLTNPILEPALESYLNPNELFDFQTFPEGEKLKNYSEWKDDPIHSLVLPTEQEEIYSGENFRAFIRISNLSDEDAFSVTAHIQMRLEEEFFTLYDISSTPIDRLAVLQNLDFPIQYPVKYSGSYTLVCNFSYTVYPSCELISQKRSFQFSAKLPFSFSYFIDTVAEENYIQCLIENTSSRPFLLTLANIMSSAELSVQRRKSDDAVDSP</sequence>
<organism evidence="2 3">
    <name type="scientific">Cardiosporidium cionae</name>
    <dbReference type="NCBI Taxonomy" id="476202"/>
    <lineage>
        <taxon>Eukaryota</taxon>
        <taxon>Sar</taxon>
        <taxon>Alveolata</taxon>
        <taxon>Apicomplexa</taxon>
        <taxon>Aconoidasida</taxon>
        <taxon>Nephromycida</taxon>
        <taxon>Cardiosporidium</taxon>
    </lineage>
</organism>
<dbReference type="InterPro" id="IPR055427">
    <property type="entry name" value="TRAPPC13_N"/>
</dbReference>
<dbReference type="PANTHER" id="PTHR13134">
    <property type="entry name" value="TRAFFICKING PROTEIN PARTICLE COMPLEX SUBUNIT 13"/>
    <property type="match status" value="1"/>
</dbReference>
<evidence type="ECO:0000313" key="3">
    <source>
        <dbReference type="Proteomes" id="UP000823046"/>
    </source>
</evidence>
<dbReference type="InterPro" id="IPR010378">
    <property type="entry name" value="TRAPPC13"/>
</dbReference>
<reference evidence="2 3" key="1">
    <citation type="journal article" date="2020" name="bioRxiv">
        <title>Metabolic contributions of an alphaproteobacterial endosymbiont in the apicomplexan Cardiosporidium cionae.</title>
        <authorList>
            <person name="Hunter E.S."/>
            <person name="Paight C.J."/>
            <person name="Lane C.E."/>
        </authorList>
    </citation>
    <scope>NUCLEOTIDE SEQUENCE [LARGE SCALE GENOMIC DNA]</scope>
    <source>
        <strain evidence="2">ESH_2018</strain>
    </source>
</reference>
<accession>A0ABQ7JBP1</accession>
<evidence type="ECO:0000313" key="2">
    <source>
        <dbReference type="EMBL" id="KAF8821423.1"/>
    </source>
</evidence>
<dbReference type="EMBL" id="JADAQX010000182">
    <property type="protein sequence ID" value="KAF8821423.1"/>
    <property type="molecule type" value="Genomic_DNA"/>
</dbReference>
<comment type="caution">
    <text evidence="2">The sequence shown here is derived from an EMBL/GenBank/DDBJ whole genome shotgun (WGS) entry which is preliminary data.</text>
</comment>
<dbReference type="PANTHER" id="PTHR13134:SF3">
    <property type="entry name" value="TRAFFICKING PROTEIN PARTICLE COMPLEX SUBUNIT 13"/>
    <property type="match status" value="1"/>
</dbReference>
<dbReference type="Proteomes" id="UP000823046">
    <property type="component" value="Unassembled WGS sequence"/>
</dbReference>
<proteinExistence type="predicted"/>
<keyword evidence="3" id="KW-1185">Reference proteome</keyword>
<protein>
    <recommendedName>
        <fullName evidence="1">Trafficking protein particle complex subunit 13 N-terminal domain-containing protein</fullName>
    </recommendedName>
</protein>
<gene>
    <name evidence="2" type="ORF">IE077_002046</name>
</gene>
<feature type="domain" description="Trafficking protein particle complex subunit 13 N-terminal" evidence="1">
    <location>
        <begin position="10"/>
        <end position="166"/>
    </location>
</feature>